<dbReference type="InterPro" id="IPR009057">
    <property type="entry name" value="Homeodomain-like_sf"/>
</dbReference>
<dbReference type="SUPFAM" id="SSF46689">
    <property type="entry name" value="Homeodomain-like"/>
    <property type="match status" value="2"/>
</dbReference>
<dbReference type="GO" id="GO:0043565">
    <property type="term" value="F:sequence-specific DNA binding"/>
    <property type="evidence" value="ECO:0007669"/>
    <property type="project" value="InterPro"/>
</dbReference>
<keyword evidence="6" id="KW-1185">Reference proteome</keyword>
<dbReference type="InterPro" id="IPR014710">
    <property type="entry name" value="RmlC-like_jellyroll"/>
</dbReference>
<dbReference type="InterPro" id="IPR018060">
    <property type="entry name" value="HTH_AraC"/>
</dbReference>
<dbReference type="Pfam" id="PF12833">
    <property type="entry name" value="HTH_18"/>
    <property type="match status" value="1"/>
</dbReference>
<reference evidence="5 6" key="1">
    <citation type="submission" date="2018-05" db="EMBL/GenBank/DDBJ databases">
        <authorList>
            <person name="Goeker M."/>
            <person name="Huntemann M."/>
            <person name="Clum A."/>
            <person name="Pillay M."/>
            <person name="Palaniappan K."/>
            <person name="Varghese N."/>
            <person name="Mikhailova N."/>
            <person name="Stamatis D."/>
            <person name="Reddy T."/>
            <person name="Daum C."/>
            <person name="Shapiro N."/>
            <person name="Ivanova N."/>
            <person name="Kyrpides N."/>
            <person name="Woyke T."/>
        </authorList>
    </citation>
    <scope>NUCLEOTIDE SEQUENCE [LARGE SCALE GENOMIC DNA]</scope>
    <source>
        <strain evidence="5 6">DSM 26524</strain>
    </source>
</reference>
<dbReference type="RefSeq" id="WP_109748565.1">
    <property type="nucleotide sequence ID" value="NZ_JANKBI010000020.1"/>
</dbReference>
<dbReference type="InterPro" id="IPR011051">
    <property type="entry name" value="RmlC_Cupin_sf"/>
</dbReference>
<organism evidence="5 6">
    <name type="scientific">Murimonas intestini</name>
    <dbReference type="NCBI Taxonomy" id="1337051"/>
    <lineage>
        <taxon>Bacteria</taxon>
        <taxon>Bacillati</taxon>
        <taxon>Bacillota</taxon>
        <taxon>Clostridia</taxon>
        <taxon>Lachnospirales</taxon>
        <taxon>Lachnospiraceae</taxon>
        <taxon>Murimonas</taxon>
    </lineage>
</organism>
<evidence type="ECO:0000256" key="3">
    <source>
        <dbReference type="ARBA" id="ARBA00023163"/>
    </source>
</evidence>
<evidence type="ECO:0000259" key="4">
    <source>
        <dbReference type="PROSITE" id="PS01124"/>
    </source>
</evidence>
<dbReference type="PANTHER" id="PTHR43280:SF28">
    <property type="entry name" value="HTH-TYPE TRANSCRIPTIONAL ACTIVATOR RHAS"/>
    <property type="match status" value="1"/>
</dbReference>
<dbReference type="Proteomes" id="UP000245412">
    <property type="component" value="Unassembled WGS sequence"/>
</dbReference>
<proteinExistence type="predicted"/>
<evidence type="ECO:0000313" key="5">
    <source>
        <dbReference type="EMBL" id="PWJ72372.1"/>
    </source>
</evidence>
<evidence type="ECO:0000256" key="1">
    <source>
        <dbReference type="ARBA" id="ARBA00023015"/>
    </source>
</evidence>
<feature type="domain" description="HTH araC/xylS-type" evidence="4">
    <location>
        <begin position="220"/>
        <end position="318"/>
    </location>
</feature>
<dbReference type="PANTHER" id="PTHR43280">
    <property type="entry name" value="ARAC-FAMILY TRANSCRIPTIONAL REGULATOR"/>
    <property type="match status" value="1"/>
</dbReference>
<dbReference type="Gene3D" id="2.60.120.10">
    <property type="entry name" value="Jelly Rolls"/>
    <property type="match status" value="1"/>
</dbReference>
<protein>
    <submittedName>
        <fullName evidence="5">Helix-turn-helix protein</fullName>
    </submittedName>
</protein>
<dbReference type="InterPro" id="IPR020449">
    <property type="entry name" value="Tscrpt_reg_AraC-type_HTH"/>
</dbReference>
<evidence type="ECO:0000313" key="6">
    <source>
        <dbReference type="Proteomes" id="UP000245412"/>
    </source>
</evidence>
<dbReference type="CDD" id="cd02208">
    <property type="entry name" value="cupin_RmlC-like"/>
    <property type="match status" value="1"/>
</dbReference>
<accession>A0AB73SYC6</accession>
<dbReference type="PROSITE" id="PS01124">
    <property type="entry name" value="HTH_ARAC_FAMILY_2"/>
    <property type="match status" value="1"/>
</dbReference>
<keyword evidence="1" id="KW-0805">Transcription regulation</keyword>
<dbReference type="EMBL" id="QGGY01000019">
    <property type="protein sequence ID" value="PWJ72372.1"/>
    <property type="molecule type" value="Genomic_DNA"/>
</dbReference>
<dbReference type="PROSITE" id="PS00041">
    <property type="entry name" value="HTH_ARAC_FAMILY_1"/>
    <property type="match status" value="1"/>
</dbReference>
<dbReference type="SUPFAM" id="SSF51182">
    <property type="entry name" value="RmlC-like cupins"/>
    <property type="match status" value="1"/>
</dbReference>
<dbReference type="Pfam" id="PF07883">
    <property type="entry name" value="Cupin_2"/>
    <property type="match status" value="1"/>
</dbReference>
<dbReference type="GO" id="GO:0003700">
    <property type="term" value="F:DNA-binding transcription factor activity"/>
    <property type="evidence" value="ECO:0007669"/>
    <property type="project" value="InterPro"/>
</dbReference>
<comment type="caution">
    <text evidence="5">The sequence shown here is derived from an EMBL/GenBank/DDBJ whole genome shotgun (WGS) entry which is preliminary data.</text>
</comment>
<keyword evidence="2" id="KW-0238">DNA-binding</keyword>
<dbReference type="PRINTS" id="PR00032">
    <property type="entry name" value="HTHARAC"/>
</dbReference>
<dbReference type="SMART" id="SM00342">
    <property type="entry name" value="HTH_ARAC"/>
    <property type="match status" value="1"/>
</dbReference>
<dbReference type="InterPro" id="IPR018062">
    <property type="entry name" value="HTH_AraC-typ_CS"/>
</dbReference>
<dbReference type="Gene3D" id="1.10.10.60">
    <property type="entry name" value="Homeodomain-like"/>
    <property type="match status" value="2"/>
</dbReference>
<name>A0AB73SYC6_9FIRM</name>
<sequence>MTPEVLQITDHNFMDILAQGKKEFPLQYYVDEFEKYPGRMIPLHWHPEIEFYVVSGCTLQIQLGQTTITLGEGDGLFINSNVLHSFSPIDSGKSACPNIVFSHELLAPYGSIIYQKYMQDILKDEEIPYILLHPDCPWHKSILSLLDKTFSLLQKYSPPSDFYGQFPYIGFQNADVQSQCYEMEVQTLLNKIWQIIYINRFDIPKSAVKKNNHLLQIRMQKMLAFIHDNYAEPISLQDISGAADISKSEASRCFHSYLRESPISYLLNYRLEKAKNMLHQSDCTILEISEKCGFGSASYFCKIFRRETGITALQYRQLIAAAVPAGRR</sequence>
<dbReference type="InterPro" id="IPR013096">
    <property type="entry name" value="Cupin_2"/>
</dbReference>
<keyword evidence="3" id="KW-0804">Transcription</keyword>
<gene>
    <name evidence="5" type="ORF">C7383_11976</name>
</gene>
<dbReference type="AlphaFoldDB" id="A0AB73SYC6"/>
<evidence type="ECO:0000256" key="2">
    <source>
        <dbReference type="ARBA" id="ARBA00023125"/>
    </source>
</evidence>